<protein>
    <recommendedName>
        <fullName evidence="3">Pseudouridine synthase RsuA/RluA-like domain-containing protein</fullName>
    </recommendedName>
</protein>
<name>A0A1G2D091_9BACT</name>
<organism evidence="4 5">
    <name type="scientific">Candidatus Lloydbacteria bacterium RIFCSPHIGHO2_02_FULL_50_13</name>
    <dbReference type="NCBI Taxonomy" id="1798661"/>
    <lineage>
        <taxon>Bacteria</taxon>
        <taxon>Candidatus Lloydiibacteriota</taxon>
    </lineage>
</organism>
<dbReference type="InterPro" id="IPR006224">
    <property type="entry name" value="PsdUridine_synth_RluA-like_CS"/>
</dbReference>
<dbReference type="Proteomes" id="UP000177996">
    <property type="component" value="Unassembled WGS sequence"/>
</dbReference>
<dbReference type="AlphaFoldDB" id="A0A1G2D091"/>
<dbReference type="PANTHER" id="PTHR21600">
    <property type="entry name" value="MITOCHONDRIAL RNA PSEUDOURIDINE SYNTHASE"/>
    <property type="match status" value="1"/>
</dbReference>
<accession>A0A1G2D091</accession>
<comment type="similarity">
    <text evidence="1">Belongs to the pseudouridine synthase RluA family.</text>
</comment>
<keyword evidence="2" id="KW-0413">Isomerase</keyword>
<dbReference type="GO" id="GO:0009982">
    <property type="term" value="F:pseudouridine synthase activity"/>
    <property type="evidence" value="ECO:0007669"/>
    <property type="project" value="InterPro"/>
</dbReference>
<dbReference type="STRING" id="1798661.A3D65_00105"/>
<proteinExistence type="inferred from homology"/>
<reference evidence="4 5" key="1">
    <citation type="journal article" date="2016" name="Nat. Commun.">
        <title>Thousands of microbial genomes shed light on interconnected biogeochemical processes in an aquifer system.</title>
        <authorList>
            <person name="Anantharaman K."/>
            <person name="Brown C.T."/>
            <person name="Hug L.A."/>
            <person name="Sharon I."/>
            <person name="Castelle C.J."/>
            <person name="Probst A.J."/>
            <person name="Thomas B.C."/>
            <person name="Singh A."/>
            <person name="Wilkins M.J."/>
            <person name="Karaoz U."/>
            <person name="Brodie E.L."/>
            <person name="Williams K.H."/>
            <person name="Hubbard S.S."/>
            <person name="Banfield J.F."/>
        </authorList>
    </citation>
    <scope>NUCLEOTIDE SEQUENCE [LARGE SCALE GENOMIC DNA]</scope>
</reference>
<evidence type="ECO:0000256" key="2">
    <source>
        <dbReference type="ARBA" id="ARBA00023235"/>
    </source>
</evidence>
<dbReference type="EMBL" id="MHLL01000071">
    <property type="protein sequence ID" value="OGZ07046.1"/>
    <property type="molecule type" value="Genomic_DNA"/>
</dbReference>
<dbReference type="Gene3D" id="3.30.2350.10">
    <property type="entry name" value="Pseudouridine synthase"/>
    <property type="match status" value="1"/>
</dbReference>
<sequence length="254" mass="28816">MKPMIIYEDENMLAVNKPAGLVVHVDGRTKEPTFTDWVLEKYPQLKDVGGMHTLDSGRYATRAGILHRLDRETSGVILIAKNDETFYFLQRQFLDHSIEKTYNAFVVSVPEKKEGVIQLPIGRSRSDFRQWATGEGARGTLRKAETAYRVLLETRFPTWKPSFQKESDGFSFLELKPKTGRTHQLRVHLKALGYPIVCDKRYGSACALGFARLALHARELVIEYPKGKKLSVEASLPSDFLNALKDFPEDKKAA</sequence>
<dbReference type="GO" id="GO:0000455">
    <property type="term" value="P:enzyme-directed rRNA pseudouridine synthesis"/>
    <property type="evidence" value="ECO:0007669"/>
    <property type="project" value="TreeGrafter"/>
</dbReference>
<comment type="caution">
    <text evidence="4">The sequence shown here is derived from an EMBL/GenBank/DDBJ whole genome shotgun (WGS) entry which is preliminary data.</text>
</comment>
<dbReference type="CDD" id="cd02869">
    <property type="entry name" value="PseudoU_synth_RluA_like"/>
    <property type="match status" value="1"/>
</dbReference>
<evidence type="ECO:0000256" key="1">
    <source>
        <dbReference type="ARBA" id="ARBA00010876"/>
    </source>
</evidence>
<dbReference type="InterPro" id="IPR006145">
    <property type="entry name" value="PsdUridine_synth_RsuA/RluA"/>
</dbReference>
<dbReference type="SUPFAM" id="SSF55120">
    <property type="entry name" value="Pseudouridine synthase"/>
    <property type="match status" value="1"/>
</dbReference>
<evidence type="ECO:0000313" key="5">
    <source>
        <dbReference type="Proteomes" id="UP000177996"/>
    </source>
</evidence>
<dbReference type="GO" id="GO:0140098">
    <property type="term" value="F:catalytic activity, acting on RNA"/>
    <property type="evidence" value="ECO:0007669"/>
    <property type="project" value="UniProtKB-ARBA"/>
</dbReference>
<dbReference type="InterPro" id="IPR050188">
    <property type="entry name" value="RluA_PseudoU_synthase"/>
</dbReference>
<dbReference type="GO" id="GO:0003723">
    <property type="term" value="F:RNA binding"/>
    <property type="evidence" value="ECO:0007669"/>
    <property type="project" value="InterPro"/>
</dbReference>
<dbReference type="PROSITE" id="PS01129">
    <property type="entry name" value="PSI_RLU"/>
    <property type="match status" value="1"/>
</dbReference>
<gene>
    <name evidence="4" type="ORF">A3D65_00105</name>
</gene>
<evidence type="ECO:0000259" key="3">
    <source>
        <dbReference type="Pfam" id="PF00849"/>
    </source>
</evidence>
<dbReference type="PANTHER" id="PTHR21600:SF44">
    <property type="entry name" value="RIBOSOMAL LARGE SUBUNIT PSEUDOURIDINE SYNTHASE D"/>
    <property type="match status" value="1"/>
</dbReference>
<dbReference type="Pfam" id="PF00849">
    <property type="entry name" value="PseudoU_synth_2"/>
    <property type="match status" value="1"/>
</dbReference>
<feature type="domain" description="Pseudouridine synthase RsuA/RluA-like" evidence="3">
    <location>
        <begin position="11"/>
        <end position="190"/>
    </location>
</feature>
<dbReference type="InterPro" id="IPR020103">
    <property type="entry name" value="PsdUridine_synth_cat_dom_sf"/>
</dbReference>
<evidence type="ECO:0000313" key="4">
    <source>
        <dbReference type="EMBL" id="OGZ07046.1"/>
    </source>
</evidence>